<dbReference type="AlphaFoldDB" id="A0A1Z5HRN2"/>
<feature type="active site" description="Nucleophile" evidence="4">
    <location>
        <position position="38"/>
    </location>
</feature>
<evidence type="ECO:0000256" key="1">
    <source>
        <dbReference type="ARBA" id="ARBA00022801"/>
    </source>
</evidence>
<dbReference type="GO" id="GO:0016787">
    <property type="term" value="F:hydrolase activity"/>
    <property type="evidence" value="ECO:0007669"/>
    <property type="project" value="UniProtKB-UniRule"/>
</dbReference>
<accession>A0A1Z5HRN2</accession>
<dbReference type="PANTHER" id="PTHR14226">
    <property type="entry name" value="NEUROPATHY TARGET ESTERASE/SWISS CHEESE D.MELANOGASTER"/>
    <property type="match status" value="1"/>
</dbReference>
<dbReference type="InterPro" id="IPR002641">
    <property type="entry name" value="PNPLA_dom"/>
</dbReference>
<feature type="short sequence motif" description="DGA/G" evidence="4">
    <location>
        <begin position="185"/>
        <end position="187"/>
    </location>
</feature>
<dbReference type="RefSeq" id="WP_088553596.1">
    <property type="nucleotide sequence ID" value="NZ_BDGJ01000060.1"/>
</dbReference>
<protein>
    <submittedName>
        <fullName evidence="6">Patatin</fullName>
    </submittedName>
</protein>
<dbReference type="PROSITE" id="PS51635">
    <property type="entry name" value="PNPLA"/>
    <property type="match status" value="1"/>
</dbReference>
<dbReference type="Proteomes" id="UP000197032">
    <property type="component" value="Unassembled WGS sequence"/>
</dbReference>
<evidence type="ECO:0000313" key="7">
    <source>
        <dbReference type="Proteomes" id="UP000197032"/>
    </source>
</evidence>
<keyword evidence="7" id="KW-1185">Reference proteome</keyword>
<gene>
    <name evidence="6" type="ORF">KKC1_13450</name>
</gene>
<comment type="caution">
    <text evidence="6">The sequence shown here is derived from an EMBL/GenBank/DDBJ whole genome shotgun (WGS) entry which is preliminary data.</text>
</comment>
<keyword evidence="1 4" id="KW-0378">Hydrolase</keyword>
<keyword evidence="2 4" id="KW-0442">Lipid degradation</keyword>
<evidence type="ECO:0000259" key="5">
    <source>
        <dbReference type="PROSITE" id="PS51635"/>
    </source>
</evidence>
<dbReference type="OrthoDB" id="9770965at2"/>
<dbReference type="CDD" id="cd07205">
    <property type="entry name" value="Pat_PNPLA6_PNPLA7_NTE1_like"/>
    <property type="match status" value="1"/>
</dbReference>
<dbReference type="InterPro" id="IPR016035">
    <property type="entry name" value="Acyl_Trfase/lysoPLipase"/>
</dbReference>
<evidence type="ECO:0000256" key="4">
    <source>
        <dbReference type="PROSITE-ProRule" id="PRU01161"/>
    </source>
</evidence>
<feature type="short sequence motif" description="GXSXG" evidence="4">
    <location>
        <begin position="36"/>
        <end position="40"/>
    </location>
</feature>
<evidence type="ECO:0000256" key="3">
    <source>
        <dbReference type="ARBA" id="ARBA00023098"/>
    </source>
</evidence>
<feature type="active site" description="Proton acceptor" evidence="4">
    <location>
        <position position="185"/>
    </location>
</feature>
<name>A0A1Z5HRN2_9FIRM</name>
<feature type="short sequence motif" description="GXGXXG" evidence="4">
    <location>
        <begin position="9"/>
        <end position="14"/>
    </location>
</feature>
<dbReference type="EMBL" id="BDGJ01000060">
    <property type="protein sequence ID" value="GAW92186.1"/>
    <property type="molecule type" value="Genomic_DNA"/>
</dbReference>
<sequence length="290" mass="31763">MKIGLALSGGGIRGAAHIGVLEILVQNNIKPDIIAGTSAGSIIGALYASGMSPQQIADILKDLKPRKLVDLFLPFLSFPLSYRMHRLGRWKLPSGLLKGKLVEKWLRENLGNQTFSQLKFPLAVISADINTGEMIVFTDRYLVPSRKSPDTVFITDTPVYEAVRASIAIPAVFAPKKISSRTLVDGAIVNNVPADVLRLLGADKVIAVDLSFIVRQKRPVQNAIEILLQSGDIMGQRISNYITSHYADITLYPNTGEVNLLDFAAIPQMIAIGRKVTLKRLPEIKEILSR</sequence>
<dbReference type="GO" id="GO:0016042">
    <property type="term" value="P:lipid catabolic process"/>
    <property type="evidence" value="ECO:0007669"/>
    <property type="project" value="UniProtKB-UniRule"/>
</dbReference>
<feature type="domain" description="PNPLA" evidence="5">
    <location>
        <begin position="5"/>
        <end position="198"/>
    </location>
</feature>
<dbReference type="SUPFAM" id="SSF52151">
    <property type="entry name" value="FabD/lysophospholipase-like"/>
    <property type="match status" value="1"/>
</dbReference>
<dbReference type="Gene3D" id="3.40.1090.10">
    <property type="entry name" value="Cytosolic phospholipase A2 catalytic domain"/>
    <property type="match status" value="1"/>
</dbReference>
<dbReference type="PANTHER" id="PTHR14226:SF29">
    <property type="entry name" value="NEUROPATHY TARGET ESTERASE SWS"/>
    <property type="match status" value="1"/>
</dbReference>
<dbReference type="Pfam" id="PF01734">
    <property type="entry name" value="Patatin"/>
    <property type="match status" value="1"/>
</dbReference>
<keyword evidence="3 4" id="KW-0443">Lipid metabolism</keyword>
<dbReference type="InterPro" id="IPR050301">
    <property type="entry name" value="NTE"/>
</dbReference>
<evidence type="ECO:0000256" key="2">
    <source>
        <dbReference type="ARBA" id="ARBA00022963"/>
    </source>
</evidence>
<proteinExistence type="predicted"/>
<organism evidence="6 7">
    <name type="scientific">Calderihabitans maritimus</name>
    <dbReference type="NCBI Taxonomy" id="1246530"/>
    <lineage>
        <taxon>Bacteria</taxon>
        <taxon>Bacillati</taxon>
        <taxon>Bacillota</taxon>
        <taxon>Clostridia</taxon>
        <taxon>Neomoorellales</taxon>
        <taxon>Calderihabitantaceae</taxon>
        <taxon>Calderihabitans</taxon>
    </lineage>
</organism>
<evidence type="ECO:0000313" key="6">
    <source>
        <dbReference type="EMBL" id="GAW92186.1"/>
    </source>
</evidence>
<reference evidence="7" key="1">
    <citation type="journal article" date="2017" name="Appl. Environ. Microbiol.">
        <title>Genomic analysis of Calderihabitans maritimus KKC1, a thermophilic hydrogenogenic carboxydotrophic bacterium isolated from marine sediment.</title>
        <authorList>
            <person name="Omae K."/>
            <person name="Yoneda Y."/>
            <person name="Fukuyama Y."/>
            <person name="Yoshida T."/>
            <person name="Sako Y."/>
        </authorList>
    </citation>
    <scope>NUCLEOTIDE SEQUENCE [LARGE SCALE GENOMIC DNA]</scope>
    <source>
        <strain evidence="7">KKC1</strain>
    </source>
</reference>